<feature type="active site" description="Acyl-thioester intermediate" evidence="2">
    <location>
        <position position="239"/>
    </location>
</feature>
<evidence type="ECO:0000256" key="3">
    <source>
        <dbReference type="SAM" id="Phobius"/>
    </source>
</evidence>
<dbReference type="InterPro" id="IPR005754">
    <property type="entry name" value="Sortase"/>
</dbReference>
<dbReference type="AlphaFoldDB" id="A0A1G6H0V4"/>
<feature type="transmembrane region" description="Helical" evidence="3">
    <location>
        <begin position="26"/>
        <end position="53"/>
    </location>
</feature>
<dbReference type="Proteomes" id="UP000183203">
    <property type="component" value="Unassembled WGS sequence"/>
</dbReference>
<dbReference type="SUPFAM" id="SSF63817">
    <property type="entry name" value="Sortase"/>
    <property type="match status" value="1"/>
</dbReference>
<dbReference type="STRING" id="993073.AS029_03290"/>
<dbReference type="Gene3D" id="2.40.260.10">
    <property type="entry name" value="Sortase"/>
    <property type="match status" value="1"/>
</dbReference>
<accession>A0A1G6H0V4</accession>
<evidence type="ECO:0000256" key="1">
    <source>
        <dbReference type="ARBA" id="ARBA00022801"/>
    </source>
</evidence>
<proteinExistence type="predicted"/>
<evidence type="ECO:0000256" key="2">
    <source>
        <dbReference type="PIRSR" id="PIRSR605754-1"/>
    </source>
</evidence>
<dbReference type="NCBIfam" id="NF033745">
    <property type="entry name" value="class_C_sortase"/>
    <property type="match status" value="1"/>
</dbReference>
<keyword evidence="3" id="KW-0812">Transmembrane</keyword>
<evidence type="ECO:0000313" key="5">
    <source>
        <dbReference type="Proteomes" id="UP000183203"/>
    </source>
</evidence>
<dbReference type="InterPro" id="IPR042002">
    <property type="entry name" value="Sortase_C"/>
</dbReference>
<dbReference type="RefSeq" id="WP_228375864.1">
    <property type="nucleotide sequence ID" value="NZ_FMYG01000001.1"/>
</dbReference>
<name>A0A1G6H0V4_9MICO</name>
<dbReference type="CDD" id="cd05827">
    <property type="entry name" value="Sortase_C"/>
    <property type="match status" value="1"/>
</dbReference>
<keyword evidence="3" id="KW-1133">Transmembrane helix</keyword>
<organism evidence="4 5">
    <name type="scientific">Microbacterium enclense</name>
    <dbReference type="NCBI Taxonomy" id="993073"/>
    <lineage>
        <taxon>Bacteria</taxon>
        <taxon>Bacillati</taxon>
        <taxon>Actinomycetota</taxon>
        <taxon>Actinomycetes</taxon>
        <taxon>Micrococcales</taxon>
        <taxon>Microbacteriaceae</taxon>
        <taxon>Microbacterium</taxon>
    </lineage>
</organism>
<dbReference type="NCBIfam" id="TIGR01076">
    <property type="entry name" value="sortase_fam"/>
    <property type="match status" value="1"/>
</dbReference>
<dbReference type="Pfam" id="PF04203">
    <property type="entry name" value="Sortase"/>
    <property type="match status" value="1"/>
</dbReference>
<feature type="active site" description="Proton donor/acceptor" evidence="2">
    <location>
        <position position="177"/>
    </location>
</feature>
<dbReference type="InterPro" id="IPR023365">
    <property type="entry name" value="Sortase_dom-sf"/>
</dbReference>
<dbReference type="EMBL" id="FMYG01000001">
    <property type="protein sequence ID" value="SDB87889.1"/>
    <property type="molecule type" value="Genomic_DNA"/>
</dbReference>
<keyword evidence="1" id="KW-0378">Hydrolase</keyword>
<feature type="transmembrane region" description="Helical" evidence="3">
    <location>
        <begin position="276"/>
        <end position="296"/>
    </location>
</feature>
<evidence type="ECO:0000313" key="4">
    <source>
        <dbReference type="EMBL" id="SDB87889.1"/>
    </source>
</evidence>
<gene>
    <name evidence="4" type="ORF">SAMN05216418_0900</name>
</gene>
<dbReference type="GO" id="GO:0016787">
    <property type="term" value="F:hydrolase activity"/>
    <property type="evidence" value="ECO:0007669"/>
    <property type="project" value="UniProtKB-KW"/>
</dbReference>
<sequence length="323" mass="34499">MRHDAAPSSPSSAPLRRDRRRPTWKLSLVSLALAIGALAGVGLLMYPTVAAWFAQYVQSQVIDGYSNQIRDLGADTLADQLDAARAYNTRLVDGGAEIAANERLPLANSPDQSSDYAEQLRSDAAGLMARLKIPAIAVDLPVYHGTSEQVLYEGVGHLEGTALPVGGDTTHSVLTAHRGLATAELFTHLDRVGLDDTFTIEVFGEVLVYRVVDTRVVEPEDTESLAPVVGRDLVTLVTCTPLGVNSHRILVTGERVIPTPQADLDGAGAHPEIPTFPWWIFVLAAAVLAAGVYVWWAGRPPRRPLTAARDLPVAGSTADPPPA</sequence>
<protein>
    <submittedName>
        <fullName evidence="4">Sortase A</fullName>
    </submittedName>
</protein>
<keyword evidence="3" id="KW-0472">Membrane</keyword>
<reference evidence="4 5" key="1">
    <citation type="submission" date="2016-09" db="EMBL/GenBank/DDBJ databases">
        <authorList>
            <person name="Capua I."/>
            <person name="De Benedictis P."/>
            <person name="Joannis T."/>
            <person name="Lombin L.H."/>
            <person name="Cattoli G."/>
        </authorList>
    </citation>
    <scope>NUCLEOTIDE SEQUENCE [LARGE SCALE GENOMIC DNA]</scope>
    <source>
        <strain evidence="4 5">NIO-1002</strain>
    </source>
</reference>